<evidence type="ECO:0000313" key="4">
    <source>
        <dbReference type="Proteomes" id="UP000215027"/>
    </source>
</evidence>
<dbReference type="EMBL" id="LN890655">
    <property type="protein sequence ID" value="SBU01551.1"/>
    <property type="molecule type" value="Genomic_DNA"/>
</dbReference>
<dbReference type="InterPro" id="IPR029068">
    <property type="entry name" value="Glyas_Bleomycin-R_OHBP_Dase"/>
</dbReference>
<feature type="domain" description="VOC" evidence="2">
    <location>
        <begin position="8"/>
        <end position="133"/>
    </location>
</feature>
<reference evidence="3" key="1">
    <citation type="submission" date="2016-01" db="EMBL/GenBank/DDBJ databases">
        <authorList>
            <person name="Mcilroy J.S."/>
            <person name="Karst M S."/>
            <person name="Albertsen M."/>
        </authorList>
    </citation>
    <scope>NUCLEOTIDE SEQUENCE</scope>
    <source>
        <strain evidence="3">Cfx-K</strain>
    </source>
</reference>
<dbReference type="Proteomes" id="UP000215027">
    <property type="component" value="Chromosome I"/>
</dbReference>
<dbReference type="InterPro" id="IPR018146">
    <property type="entry name" value="Glyoxalase_1_CS"/>
</dbReference>
<sequence>MNPLRIDNIHHITLTVSDLARSADFYMRHLGFQPLVDLGSRRLFTNGHFILGVTLPSDPDAPTPDDDHFSENRIGLDHVSFNVSSRAELEAAAASFDAHGITHGEIRDLGSSFGVYVMSVRDPDNIQLELTAPHAP</sequence>
<keyword evidence="1" id="KW-0479">Metal-binding</keyword>
<evidence type="ECO:0000259" key="2">
    <source>
        <dbReference type="PROSITE" id="PS51819"/>
    </source>
</evidence>
<dbReference type="OrthoDB" id="9789608at2"/>
<dbReference type="KEGG" id="pbf:CFX0092_A3673"/>
<dbReference type="GO" id="GO:0004462">
    <property type="term" value="F:lactoylglutathione lyase activity"/>
    <property type="evidence" value="ECO:0007669"/>
    <property type="project" value="InterPro"/>
</dbReference>
<dbReference type="Gene3D" id="3.10.180.10">
    <property type="entry name" value="2,3-Dihydroxybiphenyl 1,2-Dioxygenase, domain 1"/>
    <property type="match status" value="1"/>
</dbReference>
<dbReference type="GO" id="GO:0046872">
    <property type="term" value="F:metal ion binding"/>
    <property type="evidence" value="ECO:0007669"/>
    <property type="project" value="UniProtKB-KW"/>
</dbReference>
<proteinExistence type="predicted"/>
<dbReference type="AlphaFoldDB" id="A0A1A9C8N8"/>
<accession>A0A1A9C8N8</accession>
<protein>
    <recommendedName>
        <fullName evidence="2">VOC domain-containing protein</fullName>
    </recommendedName>
</protein>
<evidence type="ECO:0000256" key="1">
    <source>
        <dbReference type="ARBA" id="ARBA00022723"/>
    </source>
</evidence>
<dbReference type="PROSITE" id="PS00934">
    <property type="entry name" value="GLYOXALASE_I_1"/>
    <property type="match status" value="1"/>
</dbReference>
<gene>
    <name evidence="3" type="ORF">CFX0092_A3673</name>
</gene>
<dbReference type="SUPFAM" id="SSF54593">
    <property type="entry name" value="Glyoxalase/Bleomycin resistance protein/Dihydroxybiphenyl dioxygenase"/>
    <property type="match status" value="1"/>
</dbReference>
<dbReference type="InterPro" id="IPR004360">
    <property type="entry name" value="Glyas_Fos-R_dOase_dom"/>
</dbReference>
<name>A0A1A9C8N8_9CHLR</name>
<organism evidence="3 4">
    <name type="scientific">Candidatus Promineifilum breve</name>
    <dbReference type="NCBI Taxonomy" id="1806508"/>
    <lineage>
        <taxon>Bacteria</taxon>
        <taxon>Bacillati</taxon>
        <taxon>Chloroflexota</taxon>
        <taxon>Ardenticatenia</taxon>
        <taxon>Candidatus Promineifilales</taxon>
        <taxon>Candidatus Promineifilaceae</taxon>
        <taxon>Candidatus Promineifilum</taxon>
    </lineage>
</organism>
<keyword evidence="4" id="KW-1185">Reference proteome</keyword>
<dbReference type="RefSeq" id="WP_095044757.1">
    <property type="nucleotide sequence ID" value="NZ_LN890655.1"/>
</dbReference>
<dbReference type="InterPro" id="IPR051332">
    <property type="entry name" value="Fosfomycin_Res_Enzymes"/>
</dbReference>
<dbReference type="InterPro" id="IPR037523">
    <property type="entry name" value="VOC_core"/>
</dbReference>
<evidence type="ECO:0000313" key="3">
    <source>
        <dbReference type="EMBL" id="SBU01551.1"/>
    </source>
</evidence>
<dbReference type="Pfam" id="PF00903">
    <property type="entry name" value="Glyoxalase"/>
    <property type="match status" value="1"/>
</dbReference>
<dbReference type="PANTHER" id="PTHR36113:SF6">
    <property type="entry name" value="FOSFOMYCIN RESISTANCE PROTEIN FOSX"/>
    <property type="match status" value="1"/>
</dbReference>
<dbReference type="PANTHER" id="PTHR36113">
    <property type="entry name" value="LYASE, PUTATIVE-RELATED-RELATED"/>
    <property type="match status" value="1"/>
</dbReference>
<dbReference type="PROSITE" id="PS51819">
    <property type="entry name" value="VOC"/>
    <property type="match status" value="1"/>
</dbReference>